<evidence type="ECO:0000313" key="1">
    <source>
        <dbReference type="EMBL" id="ADO81799.1"/>
    </source>
</evidence>
<evidence type="ECO:0008006" key="3">
    <source>
        <dbReference type="Google" id="ProtNLM"/>
    </source>
</evidence>
<dbReference type="eggNOG" id="COG0589">
    <property type="taxonomic scope" value="Bacteria"/>
</dbReference>
<accession>E3H640</accession>
<gene>
    <name evidence="1" type="ordered locus">Ilyop_0009</name>
</gene>
<dbReference type="RefSeq" id="WP_013386471.1">
    <property type="nucleotide sequence ID" value="NC_014632.1"/>
</dbReference>
<dbReference type="KEGG" id="ipo:Ilyop_0009"/>
<dbReference type="Proteomes" id="UP000006875">
    <property type="component" value="Chromosome"/>
</dbReference>
<dbReference type="AlphaFoldDB" id="E3H640"/>
<name>E3H640_ILYPC</name>
<evidence type="ECO:0000313" key="2">
    <source>
        <dbReference type="Proteomes" id="UP000006875"/>
    </source>
</evidence>
<dbReference type="InterPro" id="IPR014729">
    <property type="entry name" value="Rossmann-like_a/b/a_fold"/>
</dbReference>
<reference evidence="1 2" key="1">
    <citation type="journal article" date="2010" name="Stand. Genomic Sci.">
        <title>Complete genome sequence of Ilyobacter polytropus type strain (CuHbu1).</title>
        <authorList>
            <person name="Sikorski J."/>
            <person name="Chertkov O."/>
            <person name="Lapidus A."/>
            <person name="Nolan M."/>
            <person name="Lucas S."/>
            <person name="Del Rio T.G."/>
            <person name="Tice H."/>
            <person name="Cheng J.F."/>
            <person name="Tapia R."/>
            <person name="Han C."/>
            <person name="Goodwin L."/>
            <person name="Pitluck S."/>
            <person name="Liolios K."/>
            <person name="Ivanova N."/>
            <person name="Mavromatis K."/>
            <person name="Mikhailova N."/>
            <person name="Pati A."/>
            <person name="Chen A."/>
            <person name="Palaniappan K."/>
            <person name="Land M."/>
            <person name="Hauser L."/>
            <person name="Chang Y.J."/>
            <person name="Jeffries C.D."/>
            <person name="Brambilla E."/>
            <person name="Yasawong M."/>
            <person name="Rohde M."/>
            <person name="Pukall R."/>
            <person name="Spring S."/>
            <person name="Goker M."/>
            <person name="Woyke T."/>
            <person name="Bristow J."/>
            <person name="Eisen J.A."/>
            <person name="Markowitz V."/>
            <person name="Hugenholtz P."/>
            <person name="Kyrpides N.C."/>
            <person name="Klenk H.P."/>
        </authorList>
    </citation>
    <scope>NUCLEOTIDE SEQUENCE [LARGE SCALE GENOMIC DNA]</scope>
    <source>
        <strain evidence="2">ATCC 51220 / DSM 2926 / LMG 16218 / CuHBu1</strain>
    </source>
</reference>
<protein>
    <recommendedName>
        <fullName evidence="3">UspA domain protein</fullName>
    </recommendedName>
</protein>
<proteinExistence type="predicted"/>
<sequence>MLRKVVILFGNELNTENLLKTGKALKEKYNCEIKGLYVRDLRKHEIIPPSVEGLVVDPSSRYIVEEWEKFESEQITILKDKFKSYFDENNLIVKDGVTPDTALEELKGFDLLVLGKGERISPDLKFILKNHYKPIIIVSQEPIKFDKVMIANDKSFKINKSFFRFMSIFEDIKEFDSYSVGLEDEEDNSFSEYLQGSDKVIRTKECQGDELEVLIEEAKEHNLLIMGNLTHSYLVEKITGHIGVKLIESLKIPIFIA</sequence>
<dbReference type="EMBL" id="CP002281">
    <property type="protein sequence ID" value="ADO81799.1"/>
    <property type="molecule type" value="Genomic_DNA"/>
</dbReference>
<dbReference type="HOGENOM" id="CLU_096057_0_0_0"/>
<keyword evidence="2" id="KW-1185">Reference proteome</keyword>
<dbReference type="STRING" id="572544.Ilyop_0009"/>
<organism evidence="1 2">
    <name type="scientific">Ilyobacter polytropus (strain ATCC 51220 / DSM 2926 / LMG 16218 / CuHBu1)</name>
    <dbReference type="NCBI Taxonomy" id="572544"/>
    <lineage>
        <taxon>Bacteria</taxon>
        <taxon>Fusobacteriati</taxon>
        <taxon>Fusobacteriota</taxon>
        <taxon>Fusobacteriia</taxon>
        <taxon>Fusobacteriales</taxon>
        <taxon>Fusobacteriaceae</taxon>
        <taxon>Ilyobacter</taxon>
    </lineage>
</organism>
<dbReference type="OrthoDB" id="86048at2"/>
<dbReference type="Gene3D" id="3.40.50.620">
    <property type="entry name" value="HUPs"/>
    <property type="match status" value="2"/>
</dbReference>